<evidence type="ECO:0000256" key="7">
    <source>
        <dbReference type="RuleBase" id="RU363032"/>
    </source>
</evidence>
<evidence type="ECO:0000256" key="3">
    <source>
        <dbReference type="ARBA" id="ARBA00022475"/>
    </source>
</evidence>
<dbReference type="STRING" id="440168.SAMN04487974_101155"/>
<dbReference type="OrthoDB" id="9799271at2"/>
<dbReference type="CDD" id="cd06261">
    <property type="entry name" value="TM_PBP2"/>
    <property type="match status" value="1"/>
</dbReference>
<keyword evidence="3" id="KW-1003">Cell membrane</keyword>
<evidence type="ECO:0000313" key="10">
    <source>
        <dbReference type="Proteomes" id="UP000199495"/>
    </source>
</evidence>
<gene>
    <name evidence="9" type="ORF">SAMN04487974_101155</name>
</gene>
<evidence type="ECO:0000256" key="2">
    <source>
        <dbReference type="ARBA" id="ARBA00022448"/>
    </source>
</evidence>
<keyword evidence="5 7" id="KW-1133">Transmembrane helix</keyword>
<proteinExistence type="inferred from homology"/>
<dbReference type="InterPro" id="IPR000515">
    <property type="entry name" value="MetI-like"/>
</dbReference>
<dbReference type="SUPFAM" id="SSF161098">
    <property type="entry name" value="MetI-like"/>
    <property type="match status" value="1"/>
</dbReference>
<protein>
    <submittedName>
        <fullName evidence="9">NitT/TauT family transport system permease protein</fullName>
    </submittedName>
</protein>
<feature type="transmembrane region" description="Helical" evidence="7">
    <location>
        <begin position="12"/>
        <end position="36"/>
    </location>
</feature>
<dbReference type="RefSeq" id="WP_090589764.1">
    <property type="nucleotide sequence ID" value="NZ_FNCS01000001.1"/>
</dbReference>
<keyword evidence="10" id="KW-1185">Reference proteome</keyword>
<sequence>MTLYGRKIPKMASLVVWLIIWEIVGQLDLLMLFPPFSSVLMAMGEVVTARSFNEALWITASSYALGMGLALVVGITMGILMGLFKPIDNMLNMWVNVFLSAPLSALVPIFMILFGLGTPTVVVTVFMFAVWIIVLDTRAGVQNISPSLMEMSHSFGANRFERAKIVLLAALPEILAGIRLGLVRGVKGVVIGQLLVSIIGVGALFALYQQNFLMSHFWALIVLLFTFALTMADLIGRLEKRIEYYAHVRS</sequence>
<dbReference type="PROSITE" id="PS50928">
    <property type="entry name" value="ABC_TM1"/>
    <property type="match status" value="1"/>
</dbReference>
<dbReference type="GO" id="GO:0005886">
    <property type="term" value="C:plasma membrane"/>
    <property type="evidence" value="ECO:0007669"/>
    <property type="project" value="UniProtKB-SubCell"/>
</dbReference>
<feature type="transmembrane region" description="Helical" evidence="7">
    <location>
        <begin position="189"/>
        <end position="209"/>
    </location>
</feature>
<dbReference type="Pfam" id="PF00528">
    <property type="entry name" value="BPD_transp_1"/>
    <property type="match status" value="1"/>
</dbReference>
<feature type="transmembrane region" description="Helical" evidence="7">
    <location>
        <begin position="120"/>
        <end position="141"/>
    </location>
</feature>
<comment type="subcellular location">
    <subcellularLocation>
        <location evidence="1 7">Cell membrane</location>
        <topology evidence="1 7">Multi-pass membrane protein</topology>
    </subcellularLocation>
</comment>
<keyword evidence="4 7" id="KW-0812">Transmembrane</keyword>
<evidence type="ECO:0000256" key="1">
    <source>
        <dbReference type="ARBA" id="ARBA00004651"/>
    </source>
</evidence>
<name>A0A1G7RVV2_9HYPH</name>
<dbReference type="PANTHER" id="PTHR30151:SF0">
    <property type="entry name" value="ABC TRANSPORTER PERMEASE PROTEIN MJ0413-RELATED"/>
    <property type="match status" value="1"/>
</dbReference>
<dbReference type="EMBL" id="FNCS01000001">
    <property type="protein sequence ID" value="SDG14868.1"/>
    <property type="molecule type" value="Genomic_DNA"/>
</dbReference>
<dbReference type="PANTHER" id="PTHR30151">
    <property type="entry name" value="ALKANE SULFONATE ABC TRANSPORTER-RELATED, MEMBRANE SUBUNIT"/>
    <property type="match status" value="1"/>
</dbReference>
<keyword evidence="2 7" id="KW-0813">Transport</keyword>
<dbReference type="Proteomes" id="UP000199495">
    <property type="component" value="Unassembled WGS sequence"/>
</dbReference>
<evidence type="ECO:0000259" key="8">
    <source>
        <dbReference type="PROSITE" id="PS50928"/>
    </source>
</evidence>
<comment type="similarity">
    <text evidence="7">Belongs to the binding-protein-dependent transport system permease family.</text>
</comment>
<feature type="transmembrane region" description="Helical" evidence="7">
    <location>
        <begin position="215"/>
        <end position="235"/>
    </location>
</feature>
<dbReference type="InterPro" id="IPR035906">
    <property type="entry name" value="MetI-like_sf"/>
</dbReference>
<feature type="domain" description="ABC transmembrane type-1" evidence="8">
    <location>
        <begin position="56"/>
        <end position="233"/>
    </location>
</feature>
<feature type="transmembrane region" description="Helical" evidence="7">
    <location>
        <begin position="93"/>
        <end position="114"/>
    </location>
</feature>
<evidence type="ECO:0000313" key="9">
    <source>
        <dbReference type="EMBL" id="SDG14868.1"/>
    </source>
</evidence>
<dbReference type="AlphaFoldDB" id="A0A1G7RVV2"/>
<dbReference type="Gene3D" id="1.10.3720.10">
    <property type="entry name" value="MetI-like"/>
    <property type="match status" value="1"/>
</dbReference>
<organism evidence="9 10">
    <name type="scientific">Pelagibacterium luteolum</name>
    <dbReference type="NCBI Taxonomy" id="440168"/>
    <lineage>
        <taxon>Bacteria</taxon>
        <taxon>Pseudomonadati</taxon>
        <taxon>Pseudomonadota</taxon>
        <taxon>Alphaproteobacteria</taxon>
        <taxon>Hyphomicrobiales</taxon>
        <taxon>Devosiaceae</taxon>
        <taxon>Pelagibacterium</taxon>
    </lineage>
</organism>
<evidence type="ECO:0000256" key="5">
    <source>
        <dbReference type="ARBA" id="ARBA00022989"/>
    </source>
</evidence>
<evidence type="ECO:0000256" key="4">
    <source>
        <dbReference type="ARBA" id="ARBA00022692"/>
    </source>
</evidence>
<reference evidence="9 10" key="1">
    <citation type="submission" date="2016-10" db="EMBL/GenBank/DDBJ databases">
        <authorList>
            <person name="de Groot N.N."/>
        </authorList>
    </citation>
    <scope>NUCLEOTIDE SEQUENCE [LARGE SCALE GENOMIC DNA]</scope>
    <source>
        <strain evidence="9 10">CGMCC 1.10267</strain>
    </source>
</reference>
<evidence type="ECO:0000256" key="6">
    <source>
        <dbReference type="ARBA" id="ARBA00023136"/>
    </source>
</evidence>
<feature type="transmembrane region" description="Helical" evidence="7">
    <location>
        <begin position="56"/>
        <end position="81"/>
    </location>
</feature>
<keyword evidence="6 7" id="KW-0472">Membrane</keyword>
<dbReference type="GO" id="GO:0055085">
    <property type="term" value="P:transmembrane transport"/>
    <property type="evidence" value="ECO:0007669"/>
    <property type="project" value="InterPro"/>
</dbReference>
<accession>A0A1G7RVV2</accession>